<gene>
    <name evidence="2" type="ORF">SAMN02745674_02148</name>
</gene>
<protein>
    <submittedName>
        <fullName evidence="2">Uncharacterized protein</fullName>
    </submittedName>
</protein>
<name>A0A1T4RF19_9GAMM</name>
<dbReference type="AlphaFoldDB" id="A0A1T4RF19"/>
<keyword evidence="3" id="KW-1185">Reference proteome</keyword>
<evidence type="ECO:0000256" key="1">
    <source>
        <dbReference type="SAM" id="MobiDB-lite"/>
    </source>
</evidence>
<sequence>MHQQDQRLEIASRLLSGIISQDRNRRLSERLDDIEHSLEVAAELIRRSVDGQSPPMAEHTLEPRPSTKTRERVIQRDAMPFGDRLQVKRGGSPNRPPRGPTLH</sequence>
<evidence type="ECO:0000313" key="2">
    <source>
        <dbReference type="EMBL" id="SKA14602.1"/>
    </source>
</evidence>
<reference evidence="2 3" key="1">
    <citation type="submission" date="2017-02" db="EMBL/GenBank/DDBJ databases">
        <authorList>
            <person name="Peterson S.W."/>
        </authorList>
    </citation>
    <scope>NUCLEOTIDE SEQUENCE [LARGE SCALE GENOMIC DNA]</scope>
    <source>
        <strain evidence="2 3">DSM 21749</strain>
    </source>
</reference>
<dbReference type="EMBL" id="FUXP01000008">
    <property type="protein sequence ID" value="SKA14602.1"/>
    <property type="molecule type" value="Genomic_DNA"/>
</dbReference>
<proteinExistence type="predicted"/>
<organism evidence="2 3">
    <name type="scientific">Lysobacter spongiicola DSM 21749</name>
    <dbReference type="NCBI Taxonomy" id="1122188"/>
    <lineage>
        <taxon>Bacteria</taxon>
        <taxon>Pseudomonadati</taxon>
        <taxon>Pseudomonadota</taxon>
        <taxon>Gammaproteobacteria</taxon>
        <taxon>Lysobacterales</taxon>
        <taxon>Lysobacteraceae</taxon>
        <taxon>Novilysobacter</taxon>
    </lineage>
</organism>
<dbReference type="Proteomes" id="UP000190061">
    <property type="component" value="Unassembled WGS sequence"/>
</dbReference>
<feature type="region of interest" description="Disordered" evidence="1">
    <location>
        <begin position="48"/>
        <end position="103"/>
    </location>
</feature>
<feature type="compositionally biased region" description="Pro residues" evidence="1">
    <location>
        <begin position="94"/>
        <end position="103"/>
    </location>
</feature>
<accession>A0A1T4RF19</accession>
<evidence type="ECO:0000313" key="3">
    <source>
        <dbReference type="Proteomes" id="UP000190061"/>
    </source>
</evidence>